<dbReference type="InterPro" id="IPR000515">
    <property type="entry name" value="MetI-like"/>
</dbReference>
<evidence type="ECO:0000259" key="8">
    <source>
        <dbReference type="PROSITE" id="PS50928"/>
    </source>
</evidence>
<accession>A0ABS9T6R2</accession>
<evidence type="ECO:0000256" key="2">
    <source>
        <dbReference type="ARBA" id="ARBA00022448"/>
    </source>
</evidence>
<dbReference type="PROSITE" id="PS50928">
    <property type="entry name" value="ABC_TM1"/>
    <property type="match status" value="1"/>
</dbReference>
<feature type="transmembrane region" description="Helical" evidence="7">
    <location>
        <begin position="133"/>
        <end position="156"/>
    </location>
</feature>
<evidence type="ECO:0000256" key="5">
    <source>
        <dbReference type="ARBA" id="ARBA00022989"/>
    </source>
</evidence>
<gene>
    <name evidence="9" type="primary">phnE</name>
    <name evidence="9" type="ORF">MMF94_00710</name>
</gene>
<comment type="subcellular location">
    <subcellularLocation>
        <location evidence="1 7">Cell membrane</location>
        <topology evidence="1 7">Multi-pass membrane protein</topology>
    </subcellularLocation>
</comment>
<proteinExistence type="inferred from homology"/>
<name>A0ABS9T6R2_9PSEU</name>
<organism evidence="9 10">
    <name type="scientific">Pseudonocardia alaniniphila</name>
    <dbReference type="NCBI Taxonomy" id="75291"/>
    <lineage>
        <taxon>Bacteria</taxon>
        <taxon>Bacillati</taxon>
        <taxon>Actinomycetota</taxon>
        <taxon>Actinomycetes</taxon>
        <taxon>Pseudonocardiales</taxon>
        <taxon>Pseudonocardiaceae</taxon>
        <taxon>Pseudonocardia</taxon>
    </lineage>
</organism>
<sequence>MSAPPTVSAAVASRTLPLAPRRFTALRTVGIVCGVAVLVWAFTGTGFSPVELAEGLPNLFDLIGRMLPPDITIFPSLIEPALETVRMAIVGTVCAAVVSLPLGFLAARNVTPHPAVRAVIRPILNALRTIPELIFALLFVAAVGLGPFAGVMALILGNLGFLGKIYSETLESVDPRPVDALSGLGATRAQTAWYAVVPQAVPIMASFVIYLLEINFRAATILGVVGAGGIGFELTAAIRLFQYQNMAMILITIGVCVAFFDFISAYLRKRLL</sequence>
<evidence type="ECO:0000313" key="10">
    <source>
        <dbReference type="Proteomes" id="UP001299970"/>
    </source>
</evidence>
<dbReference type="CDD" id="cd06261">
    <property type="entry name" value="TM_PBP2"/>
    <property type="match status" value="1"/>
</dbReference>
<dbReference type="PANTHER" id="PTHR30043">
    <property type="entry name" value="PHOSPHONATES TRANSPORT SYSTEM PERMEASE PROTEIN"/>
    <property type="match status" value="1"/>
</dbReference>
<dbReference type="NCBIfam" id="TIGR01097">
    <property type="entry name" value="PhnE"/>
    <property type="match status" value="1"/>
</dbReference>
<dbReference type="Gene3D" id="1.10.3720.10">
    <property type="entry name" value="MetI-like"/>
    <property type="match status" value="1"/>
</dbReference>
<reference evidence="9 10" key="1">
    <citation type="submission" date="2022-03" db="EMBL/GenBank/DDBJ databases">
        <title>Pseudonocardia alaer sp. nov., a novel actinomycete isolated from reed forest soil.</title>
        <authorList>
            <person name="Wang L."/>
        </authorList>
    </citation>
    <scope>NUCLEOTIDE SEQUENCE [LARGE SCALE GENOMIC DNA]</scope>
    <source>
        <strain evidence="9 10">Y-16303</strain>
    </source>
</reference>
<evidence type="ECO:0000256" key="3">
    <source>
        <dbReference type="ARBA" id="ARBA00022475"/>
    </source>
</evidence>
<feature type="transmembrane region" description="Helical" evidence="7">
    <location>
        <begin position="247"/>
        <end position="267"/>
    </location>
</feature>
<keyword evidence="2 7" id="KW-0813">Transport</keyword>
<keyword evidence="10" id="KW-1185">Reference proteome</keyword>
<dbReference type="SUPFAM" id="SSF161098">
    <property type="entry name" value="MetI-like"/>
    <property type="match status" value="1"/>
</dbReference>
<dbReference type="InterPro" id="IPR035906">
    <property type="entry name" value="MetI-like_sf"/>
</dbReference>
<feature type="transmembrane region" description="Helical" evidence="7">
    <location>
        <begin position="85"/>
        <end position="107"/>
    </location>
</feature>
<comment type="caution">
    <text evidence="9">The sequence shown here is derived from an EMBL/GenBank/DDBJ whole genome shotgun (WGS) entry which is preliminary data.</text>
</comment>
<dbReference type="PANTHER" id="PTHR30043:SF1">
    <property type="entry name" value="ABC TRANSPORT SYSTEM PERMEASE PROTEIN P69"/>
    <property type="match status" value="1"/>
</dbReference>
<dbReference type="Pfam" id="PF00528">
    <property type="entry name" value="BPD_transp_1"/>
    <property type="match status" value="1"/>
</dbReference>
<comment type="similarity">
    <text evidence="7">Belongs to the binding-protein-dependent transport system permease family.</text>
</comment>
<evidence type="ECO:0000256" key="6">
    <source>
        <dbReference type="ARBA" id="ARBA00023136"/>
    </source>
</evidence>
<evidence type="ECO:0000256" key="7">
    <source>
        <dbReference type="RuleBase" id="RU363032"/>
    </source>
</evidence>
<keyword evidence="3" id="KW-1003">Cell membrane</keyword>
<dbReference type="EMBL" id="JAKXMK010000001">
    <property type="protein sequence ID" value="MCH6164185.1"/>
    <property type="molecule type" value="Genomic_DNA"/>
</dbReference>
<keyword evidence="4 7" id="KW-0812">Transmembrane</keyword>
<dbReference type="Proteomes" id="UP001299970">
    <property type="component" value="Unassembled WGS sequence"/>
</dbReference>
<protein>
    <submittedName>
        <fullName evidence="9">Phosphonate ABC transporter, permease protein PhnE</fullName>
    </submittedName>
</protein>
<feature type="transmembrane region" description="Helical" evidence="7">
    <location>
        <begin position="24"/>
        <end position="42"/>
    </location>
</feature>
<feature type="transmembrane region" description="Helical" evidence="7">
    <location>
        <begin position="219"/>
        <end position="241"/>
    </location>
</feature>
<keyword evidence="6 7" id="KW-0472">Membrane</keyword>
<keyword evidence="5 7" id="KW-1133">Transmembrane helix</keyword>
<evidence type="ECO:0000256" key="1">
    <source>
        <dbReference type="ARBA" id="ARBA00004651"/>
    </source>
</evidence>
<dbReference type="InterPro" id="IPR005769">
    <property type="entry name" value="PhnE/PtxC"/>
</dbReference>
<evidence type="ECO:0000313" key="9">
    <source>
        <dbReference type="EMBL" id="MCH6164185.1"/>
    </source>
</evidence>
<feature type="transmembrane region" description="Helical" evidence="7">
    <location>
        <begin position="192"/>
        <end position="212"/>
    </location>
</feature>
<dbReference type="RefSeq" id="WP_241034216.1">
    <property type="nucleotide sequence ID" value="NZ_BAAAJF010000034.1"/>
</dbReference>
<feature type="domain" description="ABC transmembrane type-1" evidence="8">
    <location>
        <begin position="81"/>
        <end position="261"/>
    </location>
</feature>
<evidence type="ECO:0000256" key="4">
    <source>
        <dbReference type="ARBA" id="ARBA00022692"/>
    </source>
</evidence>